<dbReference type="AlphaFoldDB" id="A0A1H5QNI6"/>
<dbReference type="Proteomes" id="UP000198878">
    <property type="component" value="Unassembled WGS sequence"/>
</dbReference>
<evidence type="ECO:0000313" key="2">
    <source>
        <dbReference type="Proteomes" id="UP000198878"/>
    </source>
</evidence>
<reference evidence="2" key="1">
    <citation type="submission" date="2016-10" db="EMBL/GenBank/DDBJ databases">
        <authorList>
            <person name="Varghese N."/>
            <person name="Submissions S."/>
        </authorList>
    </citation>
    <scope>NUCLEOTIDE SEQUENCE [LARGE SCALE GENOMIC DNA]</scope>
    <source>
        <strain evidence="2">DSM 44654</strain>
    </source>
</reference>
<accession>A0A1H5QNI6</accession>
<dbReference type="EMBL" id="FNUJ01000003">
    <property type="protein sequence ID" value="SEF27404.1"/>
    <property type="molecule type" value="Genomic_DNA"/>
</dbReference>
<proteinExistence type="predicted"/>
<gene>
    <name evidence="1" type="ORF">SAMN05421837_103811</name>
</gene>
<keyword evidence="2" id="KW-1185">Reference proteome</keyword>
<dbReference type="RefSeq" id="WP_086674874.1">
    <property type="nucleotide sequence ID" value="NZ_FNUJ01000003.1"/>
</dbReference>
<evidence type="ECO:0000313" key="1">
    <source>
        <dbReference type="EMBL" id="SEF27404.1"/>
    </source>
</evidence>
<dbReference type="STRING" id="218821.SAMN05421837_103811"/>
<sequence length="66" mass="7168">MTRTWMWITRHRQAAGALAGVVWVLVLWPFTGLAVAAVCGLVFAAIIATALPVPHVEGENTRDRQA</sequence>
<name>A0A1H5QNI6_9PSEU</name>
<protein>
    <submittedName>
        <fullName evidence="1">Uncharacterized protein</fullName>
    </submittedName>
</protein>
<organism evidence="1 2">
    <name type="scientific">Amycolatopsis pretoriensis</name>
    <dbReference type="NCBI Taxonomy" id="218821"/>
    <lineage>
        <taxon>Bacteria</taxon>
        <taxon>Bacillati</taxon>
        <taxon>Actinomycetota</taxon>
        <taxon>Actinomycetes</taxon>
        <taxon>Pseudonocardiales</taxon>
        <taxon>Pseudonocardiaceae</taxon>
        <taxon>Amycolatopsis</taxon>
    </lineage>
</organism>